<name>A0A4R8Q002_9PEZI</name>
<gene>
    <name evidence="1" type="ORF">C8034_v003380</name>
</gene>
<dbReference type="AlphaFoldDB" id="A0A4R8Q002"/>
<dbReference type="Proteomes" id="UP000295604">
    <property type="component" value="Unassembled WGS sequence"/>
</dbReference>
<evidence type="ECO:0000313" key="1">
    <source>
        <dbReference type="EMBL" id="TDZ28694.1"/>
    </source>
</evidence>
<reference evidence="1 2" key="1">
    <citation type="submission" date="2018-11" db="EMBL/GenBank/DDBJ databases">
        <title>Genome sequence and assembly of Colletotrichum sidae.</title>
        <authorList>
            <person name="Gan P."/>
            <person name="Shirasu K."/>
        </authorList>
    </citation>
    <scope>NUCLEOTIDE SEQUENCE [LARGE SCALE GENOMIC DNA]</scope>
    <source>
        <strain evidence="1 2">CBS 518.97</strain>
    </source>
</reference>
<keyword evidence="2" id="KW-1185">Reference proteome</keyword>
<organism evidence="1 2">
    <name type="scientific">Colletotrichum sidae</name>
    <dbReference type="NCBI Taxonomy" id="1347389"/>
    <lineage>
        <taxon>Eukaryota</taxon>
        <taxon>Fungi</taxon>
        <taxon>Dikarya</taxon>
        <taxon>Ascomycota</taxon>
        <taxon>Pezizomycotina</taxon>
        <taxon>Sordariomycetes</taxon>
        <taxon>Hypocreomycetidae</taxon>
        <taxon>Glomerellales</taxon>
        <taxon>Glomerellaceae</taxon>
        <taxon>Colletotrichum</taxon>
        <taxon>Colletotrichum orbiculare species complex</taxon>
    </lineage>
</organism>
<dbReference type="EMBL" id="QAPF01004381">
    <property type="protein sequence ID" value="TDZ28694.1"/>
    <property type="molecule type" value="Genomic_DNA"/>
</dbReference>
<comment type="caution">
    <text evidence="1">The sequence shown here is derived from an EMBL/GenBank/DDBJ whole genome shotgun (WGS) entry which is preliminary data.</text>
</comment>
<evidence type="ECO:0000313" key="2">
    <source>
        <dbReference type="Proteomes" id="UP000295604"/>
    </source>
</evidence>
<proteinExistence type="predicted"/>
<protein>
    <submittedName>
        <fullName evidence="1">Uncharacterized protein</fullName>
    </submittedName>
</protein>
<sequence>MIIFNPYNFNVNINLIKATFIYKDYNYFYKSLNKLILYKSNLIILSSLLKVIIIKFNFKILLVDKTISIIIKCEIKGIRKNLVPKSKIFSNNSKYFKYISKVIH</sequence>
<accession>A0A4R8Q002</accession>